<dbReference type="Pfam" id="PF03965">
    <property type="entry name" value="Penicillinase_R"/>
    <property type="match status" value="1"/>
</dbReference>
<dbReference type="InterPro" id="IPR036390">
    <property type="entry name" value="WH_DNA-bd_sf"/>
</dbReference>
<evidence type="ECO:0000256" key="4">
    <source>
        <dbReference type="ARBA" id="ARBA00023163"/>
    </source>
</evidence>
<comment type="similarity">
    <text evidence="1">Belongs to the BlaI transcriptional regulatory family.</text>
</comment>
<keyword evidence="2" id="KW-0805">Transcription regulation</keyword>
<evidence type="ECO:0000256" key="2">
    <source>
        <dbReference type="ARBA" id="ARBA00023015"/>
    </source>
</evidence>
<dbReference type="Gene3D" id="6.10.140.850">
    <property type="match status" value="1"/>
</dbReference>
<dbReference type="EMBL" id="FXZC01000002">
    <property type="protein sequence ID" value="SMX70215.1"/>
    <property type="molecule type" value="Genomic_DNA"/>
</dbReference>
<dbReference type="Proteomes" id="UP000234333">
    <property type="component" value="Unassembled WGS sequence"/>
</dbReference>
<evidence type="ECO:0000313" key="5">
    <source>
        <dbReference type="EMBL" id="SMX70215.1"/>
    </source>
</evidence>
<gene>
    <name evidence="5" type="ORF">BC102111_00832</name>
</gene>
<dbReference type="Gene3D" id="1.10.10.10">
    <property type="entry name" value="Winged helix-like DNA-binding domain superfamily/Winged helix DNA-binding domain"/>
    <property type="match status" value="1"/>
</dbReference>
<dbReference type="GO" id="GO:0003677">
    <property type="term" value="F:DNA binding"/>
    <property type="evidence" value="ECO:0007669"/>
    <property type="project" value="UniProtKB-KW"/>
</dbReference>
<proteinExistence type="inferred from homology"/>
<evidence type="ECO:0000256" key="1">
    <source>
        <dbReference type="ARBA" id="ARBA00011046"/>
    </source>
</evidence>
<dbReference type="SUPFAM" id="SSF46785">
    <property type="entry name" value="Winged helix' DNA-binding domain"/>
    <property type="match status" value="1"/>
</dbReference>
<organism evidence="5 6">
    <name type="scientific">Brevibacterium casei CIP 102111</name>
    <dbReference type="NCBI Taxonomy" id="1255625"/>
    <lineage>
        <taxon>Bacteria</taxon>
        <taxon>Bacillati</taxon>
        <taxon>Actinomycetota</taxon>
        <taxon>Actinomycetes</taxon>
        <taxon>Micrococcales</taxon>
        <taxon>Brevibacteriaceae</taxon>
        <taxon>Brevibacterium</taxon>
    </lineage>
</organism>
<sequence length="129" mass="14425">MDFSKDKGIVGTLGELERSVMDAIWVHDDGLSAAELRDALADRDLALTTIHTVLTRLEKKGFVTRDRSVRPHRYIAVSTREDHVAELMTEVLSQAPDRQAVLARFLGTVTEADENTLRNLLGRNHSSRS</sequence>
<evidence type="ECO:0000256" key="3">
    <source>
        <dbReference type="ARBA" id="ARBA00023125"/>
    </source>
</evidence>
<dbReference type="GO" id="GO:0045892">
    <property type="term" value="P:negative regulation of DNA-templated transcription"/>
    <property type="evidence" value="ECO:0007669"/>
    <property type="project" value="InterPro"/>
</dbReference>
<dbReference type="InterPro" id="IPR036388">
    <property type="entry name" value="WH-like_DNA-bd_sf"/>
</dbReference>
<keyword evidence="4" id="KW-0804">Transcription</keyword>
<name>A0A2H1I4W9_9MICO</name>
<dbReference type="AlphaFoldDB" id="A0A2H1I4W9"/>
<protein>
    <submittedName>
        <fullName evidence="5">Predicted transcriptional regulator</fullName>
    </submittedName>
</protein>
<reference evidence="5 6" key="1">
    <citation type="submission" date="2017-03" db="EMBL/GenBank/DDBJ databases">
        <authorList>
            <person name="Afonso C.L."/>
            <person name="Miller P.J."/>
            <person name="Scott M.A."/>
            <person name="Spackman E."/>
            <person name="Goraichik I."/>
            <person name="Dimitrov K.M."/>
            <person name="Suarez D.L."/>
            <person name="Swayne D.E."/>
        </authorList>
    </citation>
    <scope>NUCLEOTIDE SEQUENCE [LARGE SCALE GENOMIC DNA]</scope>
    <source>
        <strain evidence="5 6">CIP 102111</strain>
    </source>
</reference>
<evidence type="ECO:0000313" key="6">
    <source>
        <dbReference type="Proteomes" id="UP000234333"/>
    </source>
</evidence>
<dbReference type="InterPro" id="IPR005650">
    <property type="entry name" value="BlaI_family"/>
</dbReference>
<accession>A0A2H1I4W9</accession>
<keyword evidence="3" id="KW-0238">DNA-binding</keyword>